<keyword evidence="1" id="KW-0808">Transferase</keyword>
<organism evidence="12 13">
    <name type="scientific">Oikopleura dioica</name>
    <name type="common">Tunicate</name>
    <dbReference type="NCBI Taxonomy" id="34765"/>
    <lineage>
        <taxon>Eukaryota</taxon>
        <taxon>Metazoa</taxon>
        <taxon>Chordata</taxon>
        <taxon>Tunicata</taxon>
        <taxon>Appendicularia</taxon>
        <taxon>Copelata</taxon>
        <taxon>Oikopleuridae</taxon>
        <taxon>Oikopleura</taxon>
    </lineage>
</organism>
<dbReference type="Gene3D" id="3.30.40.10">
    <property type="entry name" value="Zinc/RING finger domain, C3HC4 (zinc finger)"/>
    <property type="match status" value="1"/>
</dbReference>
<keyword evidence="7" id="KW-0067">ATP-binding</keyword>
<keyword evidence="5" id="KW-0418">Kinase</keyword>
<evidence type="ECO:0000259" key="10">
    <source>
        <dbReference type="PROSITE" id="PS50011"/>
    </source>
</evidence>
<feature type="domain" description="RING-type" evidence="11">
    <location>
        <begin position="205"/>
        <end position="245"/>
    </location>
</feature>
<evidence type="ECO:0000256" key="5">
    <source>
        <dbReference type="ARBA" id="ARBA00022777"/>
    </source>
</evidence>
<keyword evidence="13" id="KW-1185">Reference proteome</keyword>
<dbReference type="InterPro" id="IPR013083">
    <property type="entry name" value="Znf_RING/FYVE/PHD"/>
</dbReference>
<dbReference type="PROSITE" id="PS50011">
    <property type="entry name" value="PROTEIN_KINASE_DOM"/>
    <property type="match status" value="1"/>
</dbReference>
<dbReference type="Gene3D" id="1.10.510.10">
    <property type="entry name" value="Transferase(Phosphotransferase) domain 1"/>
    <property type="match status" value="1"/>
</dbReference>
<evidence type="ECO:0000256" key="9">
    <source>
        <dbReference type="SAM" id="MobiDB-lite"/>
    </source>
</evidence>
<dbReference type="PANTHER" id="PTHR24348:SF22">
    <property type="entry name" value="NON-SPECIFIC SERINE_THREONINE PROTEIN KINASE"/>
    <property type="match status" value="1"/>
</dbReference>
<sequence>MSHLYAATSSITKWGNTGKCHQCDRVTEQMYLVRYQVNKNWITNTICYNCARSVCTTNDFASGKIFLTDAKFKCPASSCDKTALSFWDFIYATCCDTAFKAKYSVNLSEINCKEKVDYANFAKVLQTLEVVEKEELATDEAVDVADKQLKSAALRQRIVHEQREKIKARVAETFFDAGQTLGLGKLKMQSNGNVVKQKSDTRFTCNICKSDYNKGKKWESAPRCGHRACMDCLKKIENKLCPECKKPFTHDEIIKLVSEARDQSTGEDVIIKGFLILSPKQATEARQEAEVLKKLDHANIVKFIDFLDEEQPEWATNTFSFIVMENCSGGSLVDWVERRKEANKPTSPDEAALIGAQMVSALSFCHEKKQIHLDLKPANVFILADDITIKIGDFGSAATVNSVALTHTAESSDPVAFTRIYAIPEVFSNDDYSKSPRMDVWGFGLILQEVITLEHAFGRDKKGHKISNLVVIINNIMNGVRSSISDVLRNHAEFEEFEPVLDKCLSSKKIDRPKNMILLREEPVFAKFLTKIEDGEKPTDIMVRSAPETVQLEVKRLRLQNADKDQKIHELEERVKSLQTQLERRQQNIESKYESGDESQPEENSSDEEETPSPHLQNERDLINQLGSIDGAGHFFQNDKAKESGGVRSGMKEDELCNIIKLLDAGVREINVKFTCEDEWKIAYSGWQLQFNTVINTGDLAEDGWYLFWVGKKDKPMPFKVIAQEICYETGKEENHKVIKSNGKLPIRYKSTTDFYFVRFNISFLE</sequence>
<evidence type="ECO:0000259" key="11">
    <source>
        <dbReference type="PROSITE" id="PS50089"/>
    </source>
</evidence>
<proteinExistence type="predicted"/>
<protein>
    <submittedName>
        <fullName evidence="12">Oidioi.mRNA.OKI2018_I69.chr1.g2950.t1.cds</fullName>
    </submittedName>
</protein>
<dbReference type="CDD" id="cd14014">
    <property type="entry name" value="STKc_PknB_like"/>
    <property type="match status" value="1"/>
</dbReference>
<evidence type="ECO:0000256" key="2">
    <source>
        <dbReference type="ARBA" id="ARBA00022723"/>
    </source>
</evidence>
<evidence type="ECO:0000256" key="8">
    <source>
        <dbReference type="PROSITE-ProRule" id="PRU00175"/>
    </source>
</evidence>
<evidence type="ECO:0000313" key="12">
    <source>
        <dbReference type="EMBL" id="CAG5106676.1"/>
    </source>
</evidence>
<dbReference type="Proteomes" id="UP001158576">
    <property type="component" value="Chromosome 1"/>
</dbReference>
<dbReference type="EMBL" id="OU015566">
    <property type="protein sequence ID" value="CAG5106676.1"/>
    <property type="molecule type" value="Genomic_DNA"/>
</dbReference>
<dbReference type="InterPro" id="IPR011009">
    <property type="entry name" value="Kinase-like_dom_sf"/>
</dbReference>
<dbReference type="InterPro" id="IPR001841">
    <property type="entry name" value="Znf_RING"/>
</dbReference>
<keyword evidence="3" id="KW-0547">Nucleotide-binding</keyword>
<evidence type="ECO:0000256" key="7">
    <source>
        <dbReference type="ARBA" id="ARBA00022840"/>
    </source>
</evidence>
<dbReference type="PROSITE" id="PS50089">
    <property type="entry name" value="ZF_RING_2"/>
    <property type="match status" value="1"/>
</dbReference>
<evidence type="ECO:0000256" key="4">
    <source>
        <dbReference type="ARBA" id="ARBA00022771"/>
    </source>
</evidence>
<evidence type="ECO:0000256" key="6">
    <source>
        <dbReference type="ARBA" id="ARBA00022833"/>
    </source>
</evidence>
<keyword evidence="2" id="KW-0479">Metal-binding</keyword>
<dbReference type="InterPro" id="IPR045269">
    <property type="entry name" value="Atg1-like"/>
</dbReference>
<evidence type="ECO:0000256" key="3">
    <source>
        <dbReference type="ARBA" id="ARBA00022741"/>
    </source>
</evidence>
<feature type="compositionally biased region" description="Acidic residues" evidence="9">
    <location>
        <begin position="596"/>
        <end position="611"/>
    </location>
</feature>
<evidence type="ECO:0000256" key="1">
    <source>
        <dbReference type="ARBA" id="ARBA00022679"/>
    </source>
</evidence>
<reference evidence="12 13" key="1">
    <citation type="submission" date="2021-04" db="EMBL/GenBank/DDBJ databases">
        <authorList>
            <person name="Bliznina A."/>
        </authorList>
    </citation>
    <scope>NUCLEOTIDE SEQUENCE [LARGE SCALE GENOMIC DNA]</scope>
</reference>
<keyword evidence="4 8" id="KW-0863">Zinc-finger</keyword>
<dbReference type="Pfam" id="PF00069">
    <property type="entry name" value="Pkinase"/>
    <property type="match status" value="1"/>
</dbReference>
<dbReference type="SUPFAM" id="SSF56112">
    <property type="entry name" value="Protein kinase-like (PK-like)"/>
    <property type="match status" value="1"/>
</dbReference>
<keyword evidence="6" id="KW-0862">Zinc</keyword>
<dbReference type="InterPro" id="IPR000719">
    <property type="entry name" value="Prot_kinase_dom"/>
</dbReference>
<dbReference type="PANTHER" id="PTHR24348">
    <property type="entry name" value="SERINE/THREONINE-PROTEIN KINASE UNC-51-RELATED"/>
    <property type="match status" value="1"/>
</dbReference>
<feature type="compositionally biased region" description="Basic and acidic residues" evidence="9">
    <location>
        <begin position="579"/>
        <end position="595"/>
    </location>
</feature>
<feature type="region of interest" description="Disordered" evidence="9">
    <location>
        <begin position="579"/>
        <end position="616"/>
    </location>
</feature>
<evidence type="ECO:0000313" key="13">
    <source>
        <dbReference type="Proteomes" id="UP001158576"/>
    </source>
</evidence>
<name>A0ABN7ST99_OIKDI</name>
<accession>A0ABN7ST99</accession>
<dbReference type="SMART" id="SM00220">
    <property type="entry name" value="S_TKc"/>
    <property type="match status" value="1"/>
</dbReference>
<dbReference type="SUPFAM" id="SSF57850">
    <property type="entry name" value="RING/U-box"/>
    <property type="match status" value="1"/>
</dbReference>
<feature type="domain" description="Protein kinase" evidence="10">
    <location>
        <begin position="218"/>
        <end position="525"/>
    </location>
</feature>
<gene>
    <name evidence="12" type="ORF">OKIOD_LOCUS11715</name>
</gene>